<evidence type="ECO:0000313" key="2">
    <source>
        <dbReference type="EMBL" id="TDL91058.1"/>
    </source>
</evidence>
<sequence>MRCSLSKSSAVSVCAVALLAACGGPDFTLSGLAGPDNIAALDQAAQCNNTQALALAERAGGSDQPSEALFGQFAIAALYTDAGDTAKADAAVATAFNDPEMNPDGGSTLQEMQDGADALLEAIRQRRIEETGSATC</sequence>
<proteinExistence type="predicted"/>
<evidence type="ECO:0000313" key="3">
    <source>
        <dbReference type="Proteomes" id="UP000294562"/>
    </source>
</evidence>
<dbReference type="Proteomes" id="UP000294562">
    <property type="component" value="Unassembled WGS sequence"/>
</dbReference>
<feature type="signal peptide" evidence="1">
    <location>
        <begin position="1"/>
        <end position="20"/>
    </location>
</feature>
<comment type="caution">
    <text evidence="2">The sequence shown here is derived from an EMBL/GenBank/DDBJ whole genome shotgun (WGS) entry which is preliminary data.</text>
</comment>
<dbReference type="PROSITE" id="PS51257">
    <property type="entry name" value="PROKAR_LIPOPROTEIN"/>
    <property type="match status" value="1"/>
</dbReference>
<reference evidence="2 3" key="1">
    <citation type="submission" date="2019-03" db="EMBL/GenBank/DDBJ databases">
        <title>Rhodobacteraceae bacterium SM1902, a new member of the family Rhodobacteraceae isolated from Yantai.</title>
        <authorList>
            <person name="Sun Y."/>
        </authorList>
    </citation>
    <scope>NUCLEOTIDE SEQUENCE [LARGE SCALE GENOMIC DNA]</scope>
    <source>
        <strain evidence="2 3">SM1902</strain>
    </source>
</reference>
<keyword evidence="1" id="KW-0732">Signal</keyword>
<name>A0A4R6B562_9RHOB</name>
<dbReference type="AlphaFoldDB" id="A0A4R6B562"/>
<keyword evidence="3" id="KW-1185">Reference proteome</keyword>
<feature type="chain" id="PRO_5020661969" evidence="1">
    <location>
        <begin position="21"/>
        <end position="136"/>
    </location>
</feature>
<organism evidence="2 3">
    <name type="scientific">Meridianimarinicoccus aquatilis</name>
    <dbReference type="NCBI Taxonomy" id="2552766"/>
    <lineage>
        <taxon>Bacteria</taxon>
        <taxon>Pseudomonadati</taxon>
        <taxon>Pseudomonadota</taxon>
        <taxon>Alphaproteobacteria</taxon>
        <taxon>Rhodobacterales</taxon>
        <taxon>Paracoccaceae</taxon>
        <taxon>Meridianimarinicoccus</taxon>
    </lineage>
</organism>
<dbReference type="RefSeq" id="WP_133341212.1">
    <property type="nucleotide sequence ID" value="NZ_SMZO01000003.1"/>
</dbReference>
<gene>
    <name evidence="2" type="ORF">E2L05_01935</name>
</gene>
<protein>
    <submittedName>
        <fullName evidence="2">Uncharacterized protein</fullName>
    </submittedName>
</protein>
<evidence type="ECO:0000256" key="1">
    <source>
        <dbReference type="SAM" id="SignalP"/>
    </source>
</evidence>
<accession>A0A4R6B562</accession>
<dbReference type="EMBL" id="SMZO01000003">
    <property type="protein sequence ID" value="TDL91058.1"/>
    <property type="molecule type" value="Genomic_DNA"/>
</dbReference>